<name>A0A978UJG6_ZIZJJ</name>
<feature type="domain" description="PGG" evidence="2">
    <location>
        <begin position="2"/>
        <end position="60"/>
    </location>
</feature>
<keyword evidence="1" id="KW-0812">Transmembrane</keyword>
<accession>A0A978UJG6</accession>
<evidence type="ECO:0000313" key="4">
    <source>
        <dbReference type="Proteomes" id="UP000813462"/>
    </source>
</evidence>
<evidence type="ECO:0000313" key="3">
    <source>
        <dbReference type="EMBL" id="KAH7514947.1"/>
    </source>
</evidence>
<evidence type="ECO:0000259" key="2">
    <source>
        <dbReference type="Pfam" id="PF13962"/>
    </source>
</evidence>
<sequence>MDFLSLVSSLTSVVLFISILNPPFRLQDFRQSLPRKLTLAFSFMFFAVAVTTLAFSATVILIFHMKKRWATTIVYGVAFVPVTVFALLQFPLYER</sequence>
<keyword evidence="1" id="KW-0472">Membrane</keyword>
<protein>
    <recommendedName>
        <fullName evidence="2">PGG domain-containing protein</fullName>
    </recommendedName>
</protein>
<dbReference type="AlphaFoldDB" id="A0A978UJG6"/>
<dbReference type="PANTHER" id="PTHR24177:SF215">
    <property type="entry name" value="PGG DOMAIN-CONTAINING PROTEIN"/>
    <property type="match status" value="1"/>
</dbReference>
<comment type="caution">
    <text evidence="3">The sequence shown here is derived from an EMBL/GenBank/DDBJ whole genome shotgun (WGS) entry which is preliminary data.</text>
</comment>
<keyword evidence="1" id="KW-1133">Transmembrane helix</keyword>
<organism evidence="3 4">
    <name type="scientific">Ziziphus jujuba var. spinosa</name>
    <dbReference type="NCBI Taxonomy" id="714518"/>
    <lineage>
        <taxon>Eukaryota</taxon>
        <taxon>Viridiplantae</taxon>
        <taxon>Streptophyta</taxon>
        <taxon>Embryophyta</taxon>
        <taxon>Tracheophyta</taxon>
        <taxon>Spermatophyta</taxon>
        <taxon>Magnoliopsida</taxon>
        <taxon>eudicotyledons</taxon>
        <taxon>Gunneridae</taxon>
        <taxon>Pentapetalae</taxon>
        <taxon>rosids</taxon>
        <taxon>fabids</taxon>
        <taxon>Rosales</taxon>
        <taxon>Rhamnaceae</taxon>
        <taxon>Paliureae</taxon>
        <taxon>Ziziphus</taxon>
    </lineage>
</organism>
<dbReference type="EMBL" id="JAEACU010000011">
    <property type="protein sequence ID" value="KAH7514947.1"/>
    <property type="molecule type" value="Genomic_DNA"/>
</dbReference>
<evidence type="ECO:0000256" key="1">
    <source>
        <dbReference type="SAM" id="Phobius"/>
    </source>
</evidence>
<reference evidence="3" key="1">
    <citation type="journal article" date="2021" name="Front. Plant Sci.">
        <title>Chromosome-Scale Genome Assembly for Chinese Sour Jujube and Insights Into Its Genome Evolution and Domestication Signature.</title>
        <authorList>
            <person name="Shen L.-Y."/>
            <person name="Luo H."/>
            <person name="Wang X.-L."/>
            <person name="Wang X.-M."/>
            <person name="Qiu X.-J."/>
            <person name="Liu H."/>
            <person name="Zhou S.-S."/>
            <person name="Jia K.-H."/>
            <person name="Nie S."/>
            <person name="Bao Y.-T."/>
            <person name="Zhang R.-G."/>
            <person name="Yun Q.-Z."/>
            <person name="Chai Y.-H."/>
            <person name="Lu J.-Y."/>
            <person name="Li Y."/>
            <person name="Zhao S.-W."/>
            <person name="Mao J.-F."/>
            <person name="Jia S.-G."/>
            <person name="Mao Y.-M."/>
        </authorList>
    </citation>
    <scope>NUCLEOTIDE SEQUENCE</scope>
    <source>
        <strain evidence="3">AT0</strain>
        <tissue evidence="3">Leaf</tissue>
    </source>
</reference>
<feature type="transmembrane region" description="Helical" evidence="1">
    <location>
        <begin position="38"/>
        <end position="63"/>
    </location>
</feature>
<dbReference type="Proteomes" id="UP000813462">
    <property type="component" value="Unassembled WGS sequence"/>
</dbReference>
<dbReference type="Pfam" id="PF13962">
    <property type="entry name" value="PGG"/>
    <property type="match status" value="1"/>
</dbReference>
<proteinExistence type="predicted"/>
<dbReference type="InterPro" id="IPR026961">
    <property type="entry name" value="PGG_dom"/>
</dbReference>
<feature type="transmembrane region" description="Helical" evidence="1">
    <location>
        <begin position="6"/>
        <end position="26"/>
    </location>
</feature>
<dbReference type="GO" id="GO:0016020">
    <property type="term" value="C:membrane"/>
    <property type="evidence" value="ECO:0007669"/>
    <property type="project" value="TreeGrafter"/>
</dbReference>
<dbReference type="PANTHER" id="PTHR24177">
    <property type="entry name" value="CASKIN"/>
    <property type="match status" value="1"/>
</dbReference>
<gene>
    <name evidence="3" type="ORF">FEM48_Zijuj11G0144100</name>
</gene>
<feature type="transmembrane region" description="Helical" evidence="1">
    <location>
        <begin position="69"/>
        <end position="93"/>
    </location>
</feature>